<dbReference type="Gene3D" id="3.40.630.30">
    <property type="match status" value="1"/>
</dbReference>
<keyword evidence="3" id="KW-1185">Reference proteome</keyword>
<evidence type="ECO:0000259" key="1">
    <source>
        <dbReference type="PROSITE" id="PS51186"/>
    </source>
</evidence>
<dbReference type="InterPro" id="IPR016181">
    <property type="entry name" value="Acyl_CoA_acyltransferase"/>
</dbReference>
<dbReference type="Proteomes" id="UP000057737">
    <property type="component" value="Unassembled WGS sequence"/>
</dbReference>
<organism evidence="2 3">
    <name type="scientific">Bradyrhizobium macuxiense</name>
    <dbReference type="NCBI Taxonomy" id="1755647"/>
    <lineage>
        <taxon>Bacteria</taxon>
        <taxon>Pseudomonadati</taxon>
        <taxon>Pseudomonadota</taxon>
        <taxon>Alphaproteobacteria</taxon>
        <taxon>Hyphomicrobiales</taxon>
        <taxon>Nitrobacteraceae</taxon>
        <taxon>Bradyrhizobium</taxon>
    </lineage>
</organism>
<dbReference type="Pfam" id="PF13673">
    <property type="entry name" value="Acetyltransf_10"/>
    <property type="match status" value="1"/>
</dbReference>
<dbReference type="GO" id="GO:0016747">
    <property type="term" value="F:acyltransferase activity, transferring groups other than amino-acyl groups"/>
    <property type="evidence" value="ECO:0007669"/>
    <property type="project" value="InterPro"/>
</dbReference>
<reference evidence="2 3" key="1">
    <citation type="submission" date="2015-11" db="EMBL/GenBank/DDBJ databases">
        <title>Draft Genome Sequence of the Strain BR 10303 (Bradyrhizobium sp.) isolated from nodules of Centrolobium paraense.</title>
        <authorList>
            <person name="Zelli J.E."/>
            <person name="Simoes-Araujo J.L."/>
            <person name="Barauna A.C."/>
            <person name="Silva K."/>
        </authorList>
    </citation>
    <scope>NUCLEOTIDE SEQUENCE [LARGE SCALE GENOMIC DNA]</scope>
    <source>
        <strain evidence="2 3">BR 10303</strain>
    </source>
</reference>
<name>A0A109JCT0_9BRAD</name>
<gene>
    <name evidence="2" type="ORF">AS156_01720</name>
</gene>
<accession>A0A109JCT0</accession>
<proteinExistence type="predicted"/>
<feature type="domain" description="N-acetyltransferase" evidence="1">
    <location>
        <begin position="1"/>
        <end position="145"/>
    </location>
</feature>
<dbReference type="SUPFAM" id="SSF55729">
    <property type="entry name" value="Acyl-CoA N-acyltransferases (Nat)"/>
    <property type="match status" value="1"/>
</dbReference>
<evidence type="ECO:0000313" key="3">
    <source>
        <dbReference type="Proteomes" id="UP000057737"/>
    </source>
</evidence>
<dbReference type="InterPro" id="IPR000182">
    <property type="entry name" value="GNAT_dom"/>
</dbReference>
<dbReference type="EMBL" id="LNCU01000116">
    <property type="protein sequence ID" value="KWV46530.1"/>
    <property type="molecule type" value="Genomic_DNA"/>
</dbReference>
<evidence type="ECO:0000313" key="2">
    <source>
        <dbReference type="EMBL" id="KWV46530.1"/>
    </source>
</evidence>
<comment type="caution">
    <text evidence="2">The sequence shown here is derived from an EMBL/GenBank/DDBJ whole genome shotgun (WGS) entry which is preliminary data.</text>
</comment>
<dbReference type="CDD" id="cd04301">
    <property type="entry name" value="NAT_SF"/>
    <property type="match status" value="1"/>
</dbReference>
<dbReference type="PROSITE" id="PS51186">
    <property type="entry name" value="GNAT"/>
    <property type="match status" value="1"/>
</dbReference>
<protein>
    <recommendedName>
        <fullName evidence="1">N-acetyltransferase domain-containing protein</fullName>
    </recommendedName>
</protein>
<dbReference type="AlphaFoldDB" id="A0A109JCT0"/>
<sequence length="153" mass="16233">MDEAAELTQIAVRATKHDGYDDEAIARFMPGLKINLALIAAGLVFVAEGENGVPYGHVSVRPTGIGGLSLLDGIFVDPAYSRRGLGTRLFATAIELSRKLAGNVILINSSPHSVEFYARMGANKIGATPFVFSPDVQLSMFAFAIPPSTEHGT</sequence>